<dbReference type="AlphaFoldDB" id="A0A4S1CKV3"/>
<dbReference type="InterPro" id="IPR006675">
    <property type="entry name" value="HDIG_dom"/>
</dbReference>
<dbReference type="Pfam" id="PF00072">
    <property type="entry name" value="Response_reg"/>
    <property type="match status" value="1"/>
</dbReference>
<dbReference type="SMART" id="SM00448">
    <property type="entry name" value="REC"/>
    <property type="match status" value="1"/>
</dbReference>
<dbReference type="InterPro" id="IPR011006">
    <property type="entry name" value="CheY-like_superfamily"/>
</dbReference>
<dbReference type="NCBIfam" id="TIGR00277">
    <property type="entry name" value="HDIG"/>
    <property type="match status" value="1"/>
</dbReference>
<dbReference type="PROSITE" id="PS51832">
    <property type="entry name" value="HD_GYP"/>
    <property type="match status" value="1"/>
</dbReference>
<evidence type="ECO:0000259" key="2">
    <source>
        <dbReference type="PROSITE" id="PS50110"/>
    </source>
</evidence>
<sequence length="523" mass="58306">MDIQTETAPHKVLLVDDEENITRSIARLLMEQEVELEVLRAASGAEGLERLREHPDVALILSDQRMPGMSGAQFLEQARGLVPDAVRMVLTGYADMAATMDAINKGGASRYLLKPWDDDVLVRTIQEGVQQYHLVQENRRLTALVEEQNRELSAWNDNLKGRVLEQTATIRRQNEELKERNRRVGHAFRETIVAFSRLIELHSSRLQEHTRNVTELSMRLAREAGLSPEEVETVRTAALLHDIGVIGISQEILQKRMSAMTREETGIFLQHAVRGQATLDAVEELREAGVLIRHHHERYDGAGFPDGLSGTGIPLGARIIAMADFVDRELTEQRGDDPLPALFARITQELGKSLDPELYPAAERHVRELYLAAYSRRAEAAEKELRPKQLLEGMTTTRDLFSGSGALIVERGTVLDAGRIMAVVRSYQVDPPSGGIFVSWAPSGRSDAGSVKIAVTEAVTEREVEPKRLKEGMRLTRNLYSGTGLLLLTEGTQLNRGSIEAVLRYYQIDPPSCGVYVADEKAR</sequence>
<proteinExistence type="predicted"/>
<reference evidence="4 5" key="1">
    <citation type="submission" date="2019-04" db="EMBL/GenBank/DDBJ databases">
        <title>Geobacter oryzae sp. nov., ferric-reducing bacteria isolated from paddy soil.</title>
        <authorList>
            <person name="Xu Z."/>
            <person name="Masuda Y."/>
            <person name="Itoh H."/>
            <person name="Senoo K."/>
        </authorList>
    </citation>
    <scope>NUCLEOTIDE SEQUENCE [LARGE SCALE GENOMIC DNA]</scope>
    <source>
        <strain evidence="4 5">Red111</strain>
    </source>
</reference>
<keyword evidence="1" id="KW-0597">Phosphoprotein</keyword>
<dbReference type="PROSITE" id="PS50110">
    <property type="entry name" value="RESPONSE_REGULATORY"/>
    <property type="match status" value="1"/>
</dbReference>
<dbReference type="GO" id="GO:0000160">
    <property type="term" value="P:phosphorelay signal transduction system"/>
    <property type="evidence" value="ECO:0007669"/>
    <property type="project" value="InterPro"/>
</dbReference>
<dbReference type="Proteomes" id="UP000306416">
    <property type="component" value="Unassembled WGS sequence"/>
</dbReference>
<evidence type="ECO:0000313" key="5">
    <source>
        <dbReference type="Proteomes" id="UP000306416"/>
    </source>
</evidence>
<dbReference type="EMBL" id="SRSC01000001">
    <property type="protein sequence ID" value="TGU74364.1"/>
    <property type="molecule type" value="Genomic_DNA"/>
</dbReference>
<feature type="modified residue" description="4-aspartylphosphate" evidence="1">
    <location>
        <position position="63"/>
    </location>
</feature>
<dbReference type="InterPro" id="IPR052020">
    <property type="entry name" value="Cyclic_di-GMP/3'3'-cGAMP_PDE"/>
</dbReference>
<dbReference type="SUPFAM" id="SSF52172">
    <property type="entry name" value="CheY-like"/>
    <property type="match status" value="1"/>
</dbReference>
<accession>A0A4S1CKV3</accession>
<dbReference type="Pfam" id="PF13487">
    <property type="entry name" value="HD_5"/>
    <property type="match status" value="1"/>
</dbReference>
<evidence type="ECO:0000259" key="3">
    <source>
        <dbReference type="PROSITE" id="PS51832"/>
    </source>
</evidence>
<dbReference type="PANTHER" id="PTHR45228:SF8">
    <property type="entry name" value="TWO-COMPONENT RESPONSE REGULATOR-RELATED"/>
    <property type="match status" value="1"/>
</dbReference>
<name>A0A4S1CKV3_9BACT</name>
<feature type="domain" description="HD-GYP" evidence="3">
    <location>
        <begin position="184"/>
        <end position="378"/>
    </location>
</feature>
<dbReference type="RefSeq" id="WP_135868696.1">
    <property type="nucleotide sequence ID" value="NZ_SRSC01000001.1"/>
</dbReference>
<dbReference type="SUPFAM" id="SSF109604">
    <property type="entry name" value="HD-domain/PDEase-like"/>
    <property type="match status" value="1"/>
</dbReference>
<keyword evidence="5" id="KW-1185">Reference proteome</keyword>
<feature type="domain" description="Response regulatory" evidence="2">
    <location>
        <begin position="11"/>
        <end position="129"/>
    </location>
</feature>
<evidence type="ECO:0000313" key="4">
    <source>
        <dbReference type="EMBL" id="TGU74364.1"/>
    </source>
</evidence>
<dbReference type="InterPro" id="IPR003607">
    <property type="entry name" value="HD/PDEase_dom"/>
</dbReference>
<dbReference type="PANTHER" id="PTHR45228">
    <property type="entry name" value="CYCLIC DI-GMP PHOSPHODIESTERASE TM_0186-RELATED"/>
    <property type="match status" value="1"/>
</dbReference>
<dbReference type="Gene3D" id="3.40.50.2300">
    <property type="match status" value="1"/>
</dbReference>
<dbReference type="Gene3D" id="1.10.3210.10">
    <property type="entry name" value="Hypothetical protein af1432"/>
    <property type="match status" value="1"/>
</dbReference>
<organism evidence="4 5">
    <name type="scientific">Geomonas terrae</name>
    <dbReference type="NCBI Taxonomy" id="2562681"/>
    <lineage>
        <taxon>Bacteria</taxon>
        <taxon>Pseudomonadati</taxon>
        <taxon>Thermodesulfobacteriota</taxon>
        <taxon>Desulfuromonadia</taxon>
        <taxon>Geobacterales</taxon>
        <taxon>Geobacteraceae</taxon>
        <taxon>Geomonas</taxon>
    </lineage>
</organism>
<protein>
    <submittedName>
        <fullName evidence="4">HD domain-containing protein</fullName>
    </submittedName>
</protein>
<gene>
    <name evidence="4" type="ORF">E4633_02555</name>
</gene>
<dbReference type="CDD" id="cd17569">
    <property type="entry name" value="REC_HupR-like"/>
    <property type="match status" value="1"/>
</dbReference>
<evidence type="ECO:0000256" key="1">
    <source>
        <dbReference type="PROSITE-ProRule" id="PRU00169"/>
    </source>
</evidence>
<comment type="caution">
    <text evidence="4">The sequence shown here is derived from an EMBL/GenBank/DDBJ whole genome shotgun (WGS) entry which is preliminary data.</text>
</comment>
<dbReference type="InterPro" id="IPR001789">
    <property type="entry name" value="Sig_transdc_resp-reg_receiver"/>
</dbReference>
<dbReference type="SMART" id="SM00471">
    <property type="entry name" value="HDc"/>
    <property type="match status" value="1"/>
</dbReference>
<dbReference type="InterPro" id="IPR037522">
    <property type="entry name" value="HD_GYP_dom"/>
</dbReference>
<dbReference type="CDD" id="cd00077">
    <property type="entry name" value="HDc"/>
    <property type="match status" value="1"/>
</dbReference>